<reference evidence="3 4" key="1">
    <citation type="submission" date="2024-09" db="EMBL/GenBank/DDBJ databases">
        <authorList>
            <person name="Sun Q."/>
            <person name="Mori K."/>
        </authorList>
    </citation>
    <scope>NUCLEOTIDE SEQUENCE [LARGE SCALE GENOMIC DNA]</scope>
    <source>
        <strain evidence="3 4">CCM 3426</strain>
    </source>
</reference>
<dbReference type="RefSeq" id="WP_189647152.1">
    <property type="nucleotide sequence ID" value="NZ_BMRC01000004.1"/>
</dbReference>
<sequence length="393" mass="42909">MRTEKDLTETLRTAADHAPEPGGLLAGVEGHRRRRRRRRTQGLAVATAVAAVLATGTVMAANGRQAAAPPPAARPFPQATAVPLERVWSRAVVTMPTLRADGLRRVPVTALDATRILAVAGPGADTIRAIEVYDTTTRMFREITDISVPPDMRTYRPQPPALDGLNLAWHVNAVRKDGTKAREIWTVPLAGGEPRQVAAMTGEHLRIERIALDGDRIIWSERTGGVWWMPLAGGAPKRFPGSEGLHLVKWPWASDVADLEDRSQTRVVNLSTGRPATKDVVAPLDALRLRCGPSWCQGVRGGRTYLQRVDGSAAAEPQGLGLVPRFSDYPALDRFVVTGRAVYDVRTGTLATYDRPGIWWGNFMSAEPSSTMYWSERANEYRVLNLAAVPPAQ</sequence>
<feature type="region of interest" description="Disordered" evidence="1">
    <location>
        <begin position="1"/>
        <end position="40"/>
    </location>
</feature>
<gene>
    <name evidence="3" type="ORF">ACFFV7_12835</name>
</gene>
<keyword evidence="2" id="KW-0812">Transmembrane</keyword>
<proteinExistence type="predicted"/>
<dbReference type="EMBL" id="JBHMEI010000006">
    <property type="protein sequence ID" value="MFB9202077.1"/>
    <property type="molecule type" value="Genomic_DNA"/>
</dbReference>
<evidence type="ECO:0000313" key="3">
    <source>
        <dbReference type="EMBL" id="MFB9202077.1"/>
    </source>
</evidence>
<evidence type="ECO:0000313" key="4">
    <source>
        <dbReference type="Proteomes" id="UP001589647"/>
    </source>
</evidence>
<feature type="transmembrane region" description="Helical" evidence="2">
    <location>
        <begin position="42"/>
        <end position="61"/>
    </location>
</feature>
<dbReference type="SUPFAM" id="SSF82171">
    <property type="entry name" value="DPP6 N-terminal domain-like"/>
    <property type="match status" value="1"/>
</dbReference>
<protein>
    <submittedName>
        <fullName evidence="3">Uncharacterized protein</fullName>
    </submittedName>
</protein>
<feature type="compositionally biased region" description="Basic residues" evidence="1">
    <location>
        <begin position="31"/>
        <end position="40"/>
    </location>
</feature>
<accession>A0ABV5IC34</accession>
<comment type="caution">
    <text evidence="3">The sequence shown here is derived from an EMBL/GenBank/DDBJ whole genome shotgun (WGS) entry which is preliminary data.</text>
</comment>
<dbReference type="Proteomes" id="UP001589647">
    <property type="component" value="Unassembled WGS sequence"/>
</dbReference>
<dbReference type="InterPro" id="IPR011042">
    <property type="entry name" value="6-blade_b-propeller_TolB-like"/>
</dbReference>
<keyword evidence="2" id="KW-1133">Transmembrane helix</keyword>
<feature type="compositionally biased region" description="Basic and acidic residues" evidence="1">
    <location>
        <begin position="1"/>
        <end position="19"/>
    </location>
</feature>
<name>A0ABV5IC34_9ACTN</name>
<organism evidence="3 4">
    <name type="scientific">Nonomuraea spiralis</name>
    <dbReference type="NCBI Taxonomy" id="46182"/>
    <lineage>
        <taxon>Bacteria</taxon>
        <taxon>Bacillati</taxon>
        <taxon>Actinomycetota</taxon>
        <taxon>Actinomycetes</taxon>
        <taxon>Streptosporangiales</taxon>
        <taxon>Streptosporangiaceae</taxon>
        <taxon>Nonomuraea</taxon>
    </lineage>
</organism>
<keyword evidence="4" id="KW-1185">Reference proteome</keyword>
<evidence type="ECO:0000256" key="1">
    <source>
        <dbReference type="SAM" id="MobiDB-lite"/>
    </source>
</evidence>
<evidence type="ECO:0000256" key="2">
    <source>
        <dbReference type="SAM" id="Phobius"/>
    </source>
</evidence>
<keyword evidence="2" id="KW-0472">Membrane</keyword>
<dbReference type="Gene3D" id="2.120.10.30">
    <property type="entry name" value="TolB, C-terminal domain"/>
    <property type="match status" value="1"/>
</dbReference>